<protein>
    <submittedName>
        <fullName evidence="2">Phosphoglucosamine mutase</fullName>
        <ecNumber evidence="2">5.4.2.10</ecNumber>
    </submittedName>
</protein>
<feature type="non-terminal residue" evidence="2">
    <location>
        <position position="1"/>
    </location>
</feature>
<gene>
    <name evidence="2" type="ORF">AVDCRST_MAG54-557</name>
</gene>
<feature type="region of interest" description="Disordered" evidence="1">
    <location>
        <begin position="1"/>
        <end position="121"/>
    </location>
</feature>
<proteinExistence type="predicted"/>
<feature type="compositionally biased region" description="Basic residues" evidence="1">
    <location>
        <begin position="20"/>
        <end position="41"/>
    </location>
</feature>
<evidence type="ECO:0000313" key="2">
    <source>
        <dbReference type="EMBL" id="CAA9220709.1"/>
    </source>
</evidence>
<evidence type="ECO:0000256" key="1">
    <source>
        <dbReference type="SAM" id="MobiDB-lite"/>
    </source>
</evidence>
<keyword evidence="2" id="KW-0413">Isomerase</keyword>
<feature type="compositionally biased region" description="Low complexity" evidence="1">
    <location>
        <begin position="55"/>
        <end position="68"/>
    </location>
</feature>
<name>A0A6J4HC92_9PSEU</name>
<accession>A0A6J4HC92</accession>
<feature type="non-terminal residue" evidence="2">
    <location>
        <position position="121"/>
    </location>
</feature>
<reference evidence="2" key="1">
    <citation type="submission" date="2020-02" db="EMBL/GenBank/DDBJ databases">
        <authorList>
            <person name="Meier V. D."/>
        </authorList>
    </citation>
    <scope>NUCLEOTIDE SEQUENCE</scope>
    <source>
        <strain evidence="2">AVDCRST_MAG54</strain>
    </source>
</reference>
<dbReference type="EC" id="5.4.2.10" evidence="2"/>
<dbReference type="GO" id="GO:0008966">
    <property type="term" value="F:phosphoglucosamine mutase activity"/>
    <property type="evidence" value="ECO:0007669"/>
    <property type="project" value="UniProtKB-EC"/>
</dbReference>
<dbReference type="AlphaFoldDB" id="A0A6J4HC92"/>
<sequence>RGLRRDALRQPQPDAGQRHQVLRPRRPQARRRTRGRHRGPRRSAVVAAHGRRGRVGSSRVGVHVAANGPGPGCGAGSARSSLDGVSSRRGFRPPYGAPPRRRAARGATARGSTRPPGLLWV</sequence>
<dbReference type="EMBL" id="CADCTH010000077">
    <property type="protein sequence ID" value="CAA9220709.1"/>
    <property type="molecule type" value="Genomic_DNA"/>
</dbReference>
<feature type="compositionally biased region" description="Low complexity" evidence="1">
    <location>
        <begin position="105"/>
        <end position="115"/>
    </location>
</feature>
<organism evidence="2">
    <name type="scientific">uncultured Actinomycetospora sp</name>
    <dbReference type="NCBI Taxonomy" id="1135996"/>
    <lineage>
        <taxon>Bacteria</taxon>
        <taxon>Bacillati</taxon>
        <taxon>Actinomycetota</taxon>
        <taxon>Actinomycetes</taxon>
        <taxon>Pseudonocardiales</taxon>
        <taxon>Pseudonocardiaceae</taxon>
        <taxon>Actinomycetospora</taxon>
        <taxon>environmental samples</taxon>
    </lineage>
</organism>